<reference evidence="6 7" key="1">
    <citation type="submission" date="2020-08" db="EMBL/GenBank/DDBJ databases">
        <title>Functional genomics of gut bacteria from endangered species of beetles.</title>
        <authorList>
            <person name="Carlos-Shanley C."/>
        </authorList>
    </citation>
    <scope>NUCLEOTIDE SEQUENCE [LARGE SCALE GENOMIC DNA]</scope>
    <source>
        <strain evidence="6 7">S00198</strain>
    </source>
</reference>
<dbReference type="SUPFAM" id="SSF53850">
    <property type="entry name" value="Periplasmic binding protein-like II"/>
    <property type="match status" value="1"/>
</dbReference>
<dbReference type="Pfam" id="PF03466">
    <property type="entry name" value="LysR_substrate"/>
    <property type="match status" value="1"/>
</dbReference>
<evidence type="ECO:0000259" key="5">
    <source>
        <dbReference type="PROSITE" id="PS50931"/>
    </source>
</evidence>
<dbReference type="InterPro" id="IPR000847">
    <property type="entry name" value="LysR_HTH_N"/>
</dbReference>
<evidence type="ECO:0000256" key="1">
    <source>
        <dbReference type="ARBA" id="ARBA00009437"/>
    </source>
</evidence>
<keyword evidence="3 6" id="KW-0238">DNA-binding</keyword>
<dbReference type="GO" id="GO:0003700">
    <property type="term" value="F:DNA-binding transcription factor activity"/>
    <property type="evidence" value="ECO:0007669"/>
    <property type="project" value="InterPro"/>
</dbReference>
<protein>
    <submittedName>
        <fullName evidence="6">DNA-binding transcriptional LysR family regulator</fullName>
    </submittedName>
</protein>
<dbReference type="InterPro" id="IPR036388">
    <property type="entry name" value="WH-like_DNA-bd_sf"/>
</dbReference>
<dbReference type="SUPFAM" id="SSF46785">
    <property type="entry name" value="Winged helix' DNA-binding domain"/>
    <property type="match status" value="1"/>
</dbReference>
<dbReference type="InterPro" id="IPR036390">
    <property type="entry name" value="WH_DNA-bd_sf"/>
</dbReference>
<dbReference type="Gene3D" id="3.40.190.10">
    <property type="entry name" value="Periplasmic binding protein-like II"/>
    <property type="match status" value="2"/>
</dbReference>
<dbReference type="PANTHER" id="PTHR30126:SF97">
    <property type="entry name" value="HTH-TYPE TRANSCRIPTIONAL REGULATOR ABGR"/>
    <property type="match status" value="1"/>
</dbReference>
<dbReference type="Proteomes" id="UP000575083">
    <property type="component" value="Unassembled WGS sequence"/>
</dbReference>
<dbReference type="Gene3D" id="1.10.10.10">
    <property type="entry name" value="Winged helix-like DNA-binding domain superfamily/Winged helix DNA-binding domain"/>
    <property type="match status" value="1"/>
</dbReference>
<dbReference type="PANTHER" id="PTHR30126">
    <property type="entry name" value="HTH-TYPE TRANSCRIPTIONAL REGULATOR"/>
    <property type="match status" value="1"/>
</dbReference>
<dbReference type="RefSeq" id="WP_184862217.1">
    <property type="nucleotide sequence ID" value="NZ_JACHLK010000012.1"/>
</dbReference>
<dbReference type="GO" id="GO:0000976">
    <property type="term" value="F:transcription cis-regulatory region binding"/>
    <property type="evidence" value="ECO:0007669"/>
    <property type="project" value="TreeGrafter"/>
</dbReference>
<evidence type="ECO:0000313" key="7">
    <source>
        <dbReference type="Proteomes" id="UP000575083"/>
    </source>
</evidence>
<dbReference type="AlphaFoldDB" id="A0A7X0UBP8"/>
<keyword evidence="7" id="KW-1185">Reference proteome</keyword>
<feature type="domain" description="HTH lysR-type" evidence="5">
    <location>
        <begin position="1"/>
        <end position="58"/>
    </location>
</feature>
<evidence type="ECO:0000256" key="2">
    <source>
        <dbReference type="ARBA" id="ARBA00023015"/>
    </source>
</evidence>
<sequence>MTLQQLKAFLAVVECGSFRAASRRLGMSQAGLTMSLKALEAALGVPLLRRSVQGAVLTEQGERLLPRARLITREAGKAQEDALQALHAEAGHLAVGLGPTPAAVLLPLVVPEFHRRFPAVQLRLFSGFYEQLLPELQQARIQLAVTAVPDGGVAAGFEVRRLFRSALVVIARRGHPLAQARSLQALQGQEWVLLGPPGGPGGTVLRFHAEQGLPMPRVAATCESFSHLAPLLGGTNWLAMVPAAMVDGQLLGDGMVALAIDEHPPSFDNCLIYRADTPLAGVADTFAGMCQSFARVLTGGASDAVIGQARGVRP</sequence>
<keyword evidence="4" id="KW-0804">Transcription</keyword>
<dbReference type="PROSITE" id="PS50931">
    <property type="entry name" value="HTH_LYSR"/>
    <property type="match status" value="1"/>
</dbReference>
<organism evidence="6 7">
    <name type="scientific">Acidovorax soli</name>
    <dbReference type="NCBI Taxonomy" id="592050"/>
    <lineage>
        <taxon>Bacteria</taxon>
        <taxon>Pseudomonadati</taxon>
        <taxon>Pseudomonadota</taxon>
        <taxon>Betaproteobacteria</taxon>
        <taxon>Burkholderiales</taxon>
        <taxon>Comamonadaceae</taxon>
        <taxon>Acidovorax</taxon>
    </lineage>
</organism>
<proteinExistence type="inferred from homology"/>
<evidence type="ECO:0000256" key="4">
    <source>
        <dbReference type="ARBA" id="ARBA00023163"/>
    </source>
</evidence>
<gene>
    <name evidence="6" type="ORF">HNP48_005043</name>
</gene>
<accession>A0A7X0UBP8</accession>
<evidence type="ECO:0000313" key="6">
    <source>
        <dbReference type="EMBL" id="MBB6562333.1"/>
    </source>
</evidence>
<dbReference type="InterPro" id="IPR005119">
    <property type="entry name" value="LysR_subst-bd"/>
</dbReference>
<name>A0A7X0UBP8_9BURK</name>
<dbReference type="Pfam" id="PF00126">
    <property type="entry name" value="HTH_1"/>
    <property type="match status" value="1"/>
</dbReference>
<keyword evidence="2" id="KW-0805">Transcription regulation</keyword>
<dbReference type="FunFam" id="1.10.10.10:FF:000001">
    <property type="entry name" value="LysR family transcriptional regulator"/>
    <property type="match status" value="1"/>
</dbReference>
<evidence type="ECO:0000256" key="3">
    <source>
        <dbReference type="ARBA" id="ARBA00023125"/>
    </source>
</evidence>
<comment type="similarity">
    <text evidence="1">Belongs to the LysR transcriptional regulatory family.</text>
</comment>
<comment type="caution">
    <text evidence="6">The sequence shown here is derived from an EMBL/GenBank/DDBJ whole genome shotgun (WGS) entry which is preliminary data.</text>
</comment>
<dbReference type="EMBL" id="JACHLK010000012">
    <property type="protein sequence ID" value="MBB6562333.1"/>
    <property type="molecule type" value="Genomic_DNA"/>
</dbReference>